<evidence type="ECO:0000313" key="2">
    <source>
        <dbReference type="Proteomes" id="UP000518266"/>
    </source>
</evidence>
<reference evidence="1 2" key="1">
    <citation type="submission" date="2020-03" db="EMBL/GenBank/DDBJ databases">
        <title>Dissostichus mawsoni Genome sequencing and assembly.</title>
        <authorList>
            <person name="Park H."/>
        </authorList>
    </citation>
    <scope>NUCLEOTIDE SEQUENCE [LARGE SCALE GENOMIC DNA]</scope>
    <source>
        <strain evidence="1">DM0001</strain>
        <tissue evidence="1">Muscle</tissue>
    </source>
</reference>
<comment type="caution">
    <text evidence="1">The sequence shown here is derived from an EMBL/GenBank/DDBJ whole genome shotgun (WGS) entry which is preliminary data.</text>
</comment>
<gene>
    <name evidence="1" type="ORF">F7725_023788</name>
</gene>
<keyword evidence="2" id="KW-1185">Reference proteome</keyword>
<sequence length="85" mass="9621">MFKGTGSFRYDTLSTHALSKRHQLTEAADRGDLMLHCHLSSQGSTGWRRQCCQNRTALHPLHNPTWVNKQDGRTTSQLLCVQQGL</sequence>
<name>A0A7J5XZB4_DISMA</name>
<accession>A0A7J5XZB4</accession>
<dbReference type="EMBL" id="JAAKFY010000019">
    <property type="protein sequence ID" value="KAF3841837.1"/>
    <property type="molecule type" value="Genomic_DNA"/>
</dbReference>
<evidence type="ECO:0000313" key="1">
    <source>
        <dbReference type="EMBL" id="KAF3841837.1"/>
    </source>
</evidence>
<dbReference type="AlphaFoldDB" id="A0A7J5XZB4"/>
<organism evidence="1 2">
    <name type="scientific">Dissostichus mawsoni</name>
    <name type="common">Antarctic cod</name>
    <dbReference type="NCBI Taxonomy" id="36200"/>
    <lineage>
        <taxon>Eukaryota</taxon>
        <taxon>Metazoa</taxon>
        <taxon>Chordata</taxon>
        <taxon>Craniata</taxon>
        <taxon>Vertebrata</taxon>
        <taxon>Euteleostomi</taxon>
        <taxon>Actinopterygii</taxon>
        <taxon>Neopterygii</taxon>
        <taxon>Teleostei</taxon>
        <taxon>Neoteleostei</taxon>
        <taxon>Acanthomorphata</taxon>
        <taxon>Eupercaria</taxon>
        <taxon>Perciformes</taxon>
        <taxon>Notothenioidei</taxon>
        <taxon>Nototheniidae</taxon>
        <taxon>Dissostichus</taxon>
    </lineage>
</organism>
<protein>
    <submittedName>
        <fullName evidence="1">Uncharacterized protein</fullName>
    </submittedName>
</protein>
<proteinExistence type="predicted"/>
<dbReference type="Proteomes" id="UP000518266">
    <property type="component" value="Unassembled WGS sequence"/>
</dbReference>